<keyword evidence="2" id="KW-1185">Reference proteome</keyword>
<accession>A0A3M7T5R0</accession>
<proteinExistence type="predicted"/>
<reference evidence="1 2" key="1">
    <citation type="journal article" date="2018" name="Sci. Rep.">
        <title>Genomic signatures of local adaptation to the degree of environmental predictability in rotifers.</title>
        <authorList>
            <person name="Franch-Gras L."/>
            <person name="Hahn C."/>
            <person name="Garcia-Roger E.M."/>
            <person name="Carmona M.J."/>
            <person name="Serra M."/>
            <person name="Gomez A."/>
        </authorList>
    </citation>
    <scope>NUCLEOTIDE SEQUENCE [LARGE SCALE GENOMIC DNA]</scope>
    <source>
        <strain evidence="1">HYR1</strain>
    </source>
</reference>
<dbReference type="EMBL" id="REGN01000227">
    <property type="protein sequence ID" value="RNA43394.1"/>
    <property type="molecule type" value="Genomic_DNA"/>
</dbReference>
<comment type="caution">
    <text evidence="1">The sequence shown here is derived from an EMBL/GenBank/DDBJ whole genome shotgun (WGS) entry which is preliminary data.</text>
</comment>
<name>A0A3M7T5R0_BRAPC</name>
<dbReference type="Proteomes" id="UP000276133">
    <property type="component" value="Unassembled WGS sequence"/>
</dbReference>
<gene>
    <name evidence="1" type="ORF">BpHYR1_000697</name>
</gene>
<dbReference type="AlphaFoldDB" id="A0A3M7T5R0"/>
<evidence type="ECO:0000313" key="1">
    <source>
        <dbReference type="EMBL" id="RNA43394.1"/>
    </source>
</evidence>
<sequence length="61" mass="7196">MRVTTMFQCKLNERFFSDNNSLNYKLLFYLLILGLKALKIRQLTFCALGATKFFAFHDPQN</sequence>
<protein>
    <submittedName>
        <fullName evidence="1">Uncharacterized protein</fullName>
    </submittedName>
</protein>
<evidence type="ECO:0000313" key="2">
    <source>
        <dbReference type="Proteomes" id="UP000276133"/>
    </source>
</evidence>
<organism evidence="1 2">
    <name type="scientific">Brachionus plicatilis</name>
    <name type="common">Marine rotifer</name>
    <name type="synonym">Brachionus muelleri</name>
    <dbReference type="NCBI Taxonomy" id="10195"/>
    <lineage>
        <taxon>Eukaryota</taxon>
        <taxon>Metazoa</taxon>
        <taxon>Spiralia</taxon>
        <taxon>Gnathifera</taxon>
        <taxon>Rotifera</taxon>
        <taxon>Eurotatoria</taxon>
        <taxon>Monogononta</taxon>
        <taxon>Pseudotrocha</taxon>
        <taxon>Ploima</taxon>
        <taxon>Brachionidae</taxon>
        <taxon>Brachionus</taxon>
    </lineage>
</organism>